<dbReference type="SUPFAM" id="SSF52058">
    <property type="entry name" value="L domain-like"/>
    <property type="match status" value="1"/>
</dbReference>
<reference evidence="1 2" key="1">
    <citation type="journal article" date="2018" name="Elife">
        <title>Functional genomics of lipid metabolism in the oleaginous yeast Rhodosporidium toruloides.</title>
        <authorList>
            <person name="Coradetti S.T."/>
            <person name="Pinel D."/>
            <person name="Geiselman G."/>
            <person name="Ito M."/>
            <person name="Mondo S."/>
            <person name="Reilly M.C."/>
            <person name="Cheng Y.F."/>
            <person name="Bauer S."/>
            <person name="Grigoriev I."/>
            <person name="Gladden J.M."/>
            <person name="Simmons B.A."/>
            <person name="Brem R."/>
            <person name="Arkin A.P."/>
            <person name="Skerker J.M."/>
        </authorList>
    </citation>
    <scope>NUCLEOTIDE SEQUENCE [LARGE SCALE GENOMIC DNA]</scope>
    <source>
        <strain evidence="1 2">NBRC 0880</strain>
    </source>
</reference>
<dbReference type="InterPro" id="IPR032675">
    <property type="entry name" value="LRR_dom_sf"/>
</dbReference>
<evidence type="ECO:0000313" key="1">
    <source>
        <dbReference type="EMBL" id="PRQ75719.1"/>
    </source>
</evidence>
<dbReference type="Proteomes" id="UP000239560">
    <property type="component" value="Unassembled WGS sequence"/>
</dbReference>
<organism evidence="1 2">
    <name type="scientific">Rhodotorula toruloides</name>
    <name type="common">Yeast</name>
    <name type="synonym">Rhodosporidium toruloides</name>
    <dbReference type="NCBI Taxonomy" id="5286"/>
    <lineage>
        <taxon>Eukaryota</taxon>
        <taxon>Fungi</taxon>
        <taxon>Dikarya</taxon>
        <taxon>Basidiomycota</taxon>
        <taxon>Pucciniomycotina</taxon>
        <taxon>Microbotryomycetes</taxon>
        <taxon>Sporidiobolales</taxon>
        <taxon>Sporidiobolaceae</taxon>
        <taxon>Rhodotorula</taxon>
    </lineage>
</organism>
<sequence>MASYWTALRDYCDASIASLVPSSLASTLPWSATNTRTPTDALTHITPYPPLPSEVILRILAFTLPAPSYTNAHERTRLLKSYALFSRDAARWATLLIRRDVACSSIDAATSFVHWAMGPAKTSRGCLLVESVRFGTAGKKGDKSETMWTRHNSFNAVSHAATHCPNLSELWLSGMDELELKVLRYTRTLRSLYMHEVRLFPLALNTPRPLILPHLTTLHLSAILAAGPSFSQLLSPSTLPSLRHIDLISVHRSLLPFEEVQQQQAMYQNDPANPVLGGTGVASITASLAALSPPSRSPASSSSGSGTHPLLSIAPQLHSLTLGPHQTRTLPLALFLPLFALATELTLLSLPLSTFLSSDFPHLSLPSSLTLLRLTKDPDPPTAHLSPQALFERESEWRSSAFGSLGPEEEEGEGVPLEMAFEDRLARRKLWEVQRREGELRRGKERGVEGLRGLSAKGRRYLVLPGGLSGGVEDEYAGTGAEVREVVALEGGGEVLIFSEDPAHERKDGAFRLGTERWRRFVERPCPESSL</sequence>
<name>A0A2T0ACJ1_RHOTO</name>
<accession>A0A2T0ACJ1</accession>
<dbReference type="OrthoDB" id="2529390at2759"/>
<proteinExistence type="predicted"/>
<protein>
    <submittedName>
        <fullName evidence="1">Uncharacterized protein</fullName>
    </submittedName>
</protein>
<dbReference type="EMBL" id="LCTV02000003">
    <property type="protein sequence ID" value="PRQ75719.1"/>
    <property type="molecule type" value="Genomic_DNA"/>
</dbReference>
<comment type="caution">
    <text evidence="1">The sequence shown here is derived from an EMBL/GenBank/DDBJ whole genome shotgun (WGS) entry which is preliminary data.</text>
</comment>
<gene>
    <name evidence="1" type="ORF">AAT19DRAFT_12741</name>
</gene>
<dbReference type="AlphaFoldDB" id="A0A2T0ACJ1"/>
<evidence type="ECO:0000313" key="2">
    <source>
        <dbReference type="Proteomes" id="UP000239560"/>
    </source>
</evidence>
<dbReference type="Gene3D" id="3.80.10.10">
    <property type="entry name" value="Ribonuclease Inhibitor"/>
    <property type="match status" value="1"/>
</dbReference>